<gene>
    <name evidence="1" type="ORF">BO83DRAFT_380017</name>
</gene>
<protein>
    <submittedName>
        <fullName evidence="1">Uncharacterized protein</fullName>
    </submittedName>
</protein>
<sequence length="242" mass="28595">MSLSAVVRYFLRPYTRHAERKSQQEGDHDGAQVFRLAQLPRCGISLLSYRDLWQPVEKCIQMYFKLRFSIQREVYLRAKHDVLYEEINANPSTKVPSTSVDEMQTYKKELHSLRETNCNLERETYRYINTLPDGPLGRMLYAHAEQKDWYLSNFLRQECARSGGCCGRECGCCEKPRIDKHPLHKSHCTSMCLCCEDARGYPVEVERYENDPMIVDVFLCGYRNFSRDYLRCWINDYVFGFE</sequence>
<dbReference type="OrthoDB" id="4496774at2759"/>
<proteinExistence type="predicted"/>
<evidence type="ECO:0000313" key="1">
    <source>
        <dbReference type="EMBL" id="PWY68798.1"/>
    </source>
</evidence>
<dbReference type="AlphaFoldDB" id="A0A317V6W2"/>
<dbReference type="EMBL" id="MSFU01000019">
    <property type="protein sequence ID" value="PWY68798.1"/>
    <property type="molecule type" value="Genomic_DNA"/>
</dbReference>
<organism evidence="1 2">
    <name type="scientific">Aspergillus eucalypticola (strain CBS 122712 / IBT 29274)</name>
    <dbReference type="NCBI Taxonomy" id="1448314"/>
    <lineage>
        <taxon>Eukaryota</taxon>
        <taxon>Fungi</taxon>
        <taxon>Dikarya</taxon>
        <taxon>Ascomycota</taxon>
        <taxon>Pezizomycotina</taxon>
        <taxon>Eurotiomycetes</taxon>
        <taxon>Eurotiomycetidae</taxon>
        <taxon>Eurotiales</taxon>
        <taxon>Aspergillaceae</taxon>
        <taxon>Aspergillus</taxon>
        <taxon>Aspergillus subgen. Circumdati</taxon>
    </lineage>
</organism>
<keyword evidence="2" id="KW-1185">Reference proteome</keyword>
<dbReference type="GeneID" id="37053608"/>
<name>A0A317V6W2_ASPEC</name>
<evidence type="ECO:0000313" key="2">
    <source>
        <dbReference type="Proteomes" id="UP000246171"/>
    </source>
</evidence>
<comment type="caution">
    <text evidence="1">The sequence shown here is derived from an EMBL/GenBank/DDBJ whole genome shotgun (WGS) entry which is preliminary data.</text>
</comment>
<dbReference type="Proteomes" id="UP000246171">
    <property type="component" value="Unassembled WGS sequence"/>
</dbReference>
<dbReference type="RefSeq" id="XP_025386171.1">
    <property type="nucleotide sequence ID" value="XM_025531646.1"/>
</dbReference>
<reference evidence="1" key="1">
    <citation type="submission" date="2016-12" db="EMBL/GenBank/DDBJ databases">
        <title>The genomes of Aspergillus section Nigri reveals drivers in fungal speciation.</title>
        <authorList>
            <consortium name="DOE Joint Genome Institute"/>
            <person name="Vesth T.C."/>
            <person name="Nybo J."/>
            <person name="Theobald S."/>
            <person name="Brandl J."/>
            <person name="Frisvad J.C."/>
            <person name="Nielsen K.F."/>
            <person name="Lyhne E.K."/>
            <person name="Kogle M.E."/>
            <person name="Kuo A."/>
            <person name="Riley R."/>
            <person name="Clum A."/>
            <person name="Nolan M."/>
            <person name="Lipzen A."/>
            <person name="Salamov A."/>
            <person name="Henrissat B."/>
            <person name="Wiebenga A."/>
            <person name="De vries R.P."/>
            <person name="Grigoriev I.V."/>
            <person name="Mortensen U.H."/>
            <person name="Andersen M.R."/>
            <person name="Baker S.E."/>
        </authorList>
    </citation>
    <scope>NUCLEOTIDE SEQUENCE</scope>
    <source>
        <strain evidence="1">CBS 122712</strain>
    </source>
</reference>
<dbReference type="VEuPathDB" id="FungiDB:BO83DRAFT_380017"/>
<accession>A0A317V6W2</accession>